<evidence type="ECO:0000256" key="4">
    <source>
        <dbReference type="ARBA" id="ARBA00019824"/>
    </source>
</evidence>
<keyword evidence="6 9" id="KW-0547">Nucleotide-binding</keyword>
<protein>
    <recommendedName>
        <fullName evidence="4">Polynucleotide 5'-hydroxyl-kinase GRC3</fullName>
    </recommendedName>
    <alternativeName>
        <fullName evidence="3">Polynucleotide 5'-hydroxyl-kinase grc3</fullName>
    </alternativeName>
</protein>
<evidence type="ECO:0000259" key="13">
    <source>
        <dbReference type="Pfam" id="PF16575"/>
    </source>
</evidence>
<dbReference type="InterPro" id="IPR045116">
    <property type="entry name" value="Clp1/Grc3"/>
</dbReference>
<evidence type="ECO:0000259" key="11">
    <source>
        <dbReference type="Pfam" id="PF06807"/>
    </source>
</evidence>
<dbReference type="AlphaFoldDB" id="N1QDR9"/>
<feature type="domain" description="Clp1 P-loop" evidence="13">
    <location>
        <begin position="139"/>
        <end position="343"/>
    </location>
</feature>
<evidence type="ECO:0000256" key="1">
    <source>
        <dbReference type="ARBA" id="ARBA00003798"/>
    </source>
</evidence>
<accession>N1QDR9</accession>
<dbReference type="Pfam" id="PF16575">
    <property type="entry name" value="CLP1_P"/>
    <property type="match status" value="1"/>
</dbReference>
<dbReference type="InterPro" id="IPR038238">
    <property type="entry name" value="Clp1_C_sf"/>
</dbReference>
<dbReference type="PANTHER" id="PTHR12755">
    <property type="entry name" value="CLEAVAGE/POLYADENYLATION FACTOR IA SUBUNIT CLP1P"/>
    <property type="match status" value="1"/>
</dbReference>
<dbReference type="SUPFAM" id="SSF52540">
    <property type="entry name" value="P-loop containing nucleoside triphosphate hydrolases"/>
    <property type="match status" value="1"/>
</dbReference>
<dbReference type="Gene3D" id="3.40.50.300">
    <property type="entry name" value="P-loop containing nucleotide triphosphate hydrolases"/>
    <property type="match status" value="1"/>
</dbReference>
<organism evidence="14 15">
    <name type="scientific">Sphaerulina musiva (strain SO2202)</name>
    <name type="common">Poplar stem canker fungus</name>
    <name type="synonym">Septoria musiva</name>
    <dbReference type="NCBI Taxonomy" id="692275"/>
    <lineage>
        <taxon>Eukaryota</taxon>
        <taxon>Fungi</taxon>
        <taxon>Dikarya</taxon>
        <taxon>Ascomycota</taxon>
        <taxon>Pezizomycotina</taxon>
        <taxon>Dothideomycetes</taxon>
        <taxon>Dothideomycetidae</taxon>
        <taxon>Mycosphaerellales</taxon>
        <taxon>Mycosphaerellaceae</taxon>
        <taxon>Sphaerulina</taxon>
    </lineage>
</organism>
<dbReference type="OrthoDB" id="258143at2759"/>
<dbReference type="GO" id="GO:0005849">
    <property type="term" value="C:mRNA cleavage factor complex"/>
    <property type="evidence" value="ECO:0007669"/>
    <property type="project" value="UniProtKB-UniRule"/>
</dbReference>
<gene>
    <name evidence="9" type="primary">CLP1</name>
    <name evidence="14" type="ORF">SEPMUDRAFT_136033</name>
</gene>
<dbReference type="Pfam" id="PF06807">
    <property type="entry name" value="Clp1"/>
    <property type="match status" value="1"/>
</dbReference>
<evidence type="ECO:0000256" key="6">
    <source>
        <dbReference type="ARBA" id="ARBA00022741"/>
    </source>
</evidence>
<dbReference type="GeneID" id="27899886"/>
<dbReference type="FunFam" id="2.60.120.1030:FF:000001">
    <property type="entry name" value="Protein CLP1 homolog 5"/>
    <property type="match status" value="1"/>
</dbReference>
<dbReference type="GO" id="GO:0051731">
    <property type="term" value="F:polynucleotide 5'-hydroxyl-kinase activity"/>
    <property type="evidence" value="ECO:0007669"/>
    <property type="project" value="InterPro"/>
</dbReference>
<dbReference type="InterPro" id="IPR010655">
    <property type="entry name" value="Clp1_C"/>
</dbReference>
<comment type="similarity">
    <text evidence="9">Belongs to the Clp1 family. Clp1 subfamily.</text>
</comment>
<feature type="compositionally biased region" description="Polar residues" evidence="10">
    <location>
        <begin position="371"/>
        <end position="383"/>
    </location>
</feature>
<dbReference type="Pfam" id="PF16573">
    <property type="entry name" value="CLP1_N"/>
    <property type="match status" value="1"/>
</dbReference>
<dbReference type="eggNOG" id="KOG2749">
    <property type="taxonomic scope" value="Eukaryota"/>
</dbReference>
<evidence type="ECO:0000256" key="3">
    <source>
        <dbReference type="ARBA" id="ARBA00018706"/>
    </source>
</evidence>
<dbReference type="EMBL" id="KB456269">
    <property type="protein sequence ID" value="EMF09696.1"/>
    <property type="molecule type" value="Genomic_DNA"/>
</dbReference>
<evidence type="ECO:0000256" key="9">
    <source>
        <dbReference type="HAMAP-Rule" id="MF_03035"/>
    </source>
</evidence>
<evidence type="ECO:0000256" key="5">
    <source>
        <dbReference type="ARBA" id="ARBA00022664"/>
    </source>
</evidence>
<dbReference type="HOGENOM" id="CLU_018195_3_1_1"/>
<feature type="binding site" evidence="9">
    <location>
        <begin position="142"/>
        <end position="147"/>
    </location>
    <ligand>
        <name>ATP</name>
        <dbReference type="ChEBI" id="CHEBI:30616"/>
    </ligand>
</feature>
<evidence type="ECO:0000256" key="7">
    <source>
        <dbReference type="ARBA" id="ARBA00022840"/>
    </source>
</evidence>
<name>N1QDR9_SPHMS</name>
<dbReference type="InterPro" id="IPR028606">
    <property type="entry name" value="Clp1"/>
</dbReference>
<keyword evidence="15" id="KW-1185">Reference proteome</keyword>
<evidence type="ECO:0000256" key="2">
    <source>
        <dbReference type="ARBA" id="ARBA00004123"/>
    </source>
</evidence>
<keyword evidence="5 9" id="KW-0507">mRNA processing</keyword>
<evidence type="ECO:0000313" key="14">
    <source>
        <dbReference type="EMBL" id="EMF09696.1"/>
    </source>
</evidence>
<dbReference type="GO" id="GO:0005524">
    <property type="term" value="F:ATP binding"/>
    <property type="evidence" value="ECO:0007669"/>
    <property type="project" value="UniProtKB-UniRule"/>
</dbReference>
<dbReference type="GO" id="GO:0006388">
    <property type="term" value="P:tRNA splicing, via endonucleolytic cleavage and ligation"/>
    <property type="evidence" value="ECO:0007669"/>
    <property type="project" value="TreeGrafter"/>
</dbReference>
<comment type="subcellular location">
    <subcellularLocation>
        <location evidence="2 9">Nucleus</location>
    </subcellularLocation>
</comment>
<feature type="region of interest" description="Disordered" evidence="10">
    <location>
        <begin position="371"/>
        <end position="393"/>
    </location>
</feature>
<sequence length="487" mass="52618">MSLPGLSLPGLGLGLGQGPATPLASAAPTVQAPRSETLQPQHEWRFEVAFNQKYNIKLEAGQAELFGVELAPRQTYTFSGCKGAIFTWQGCQLEVSGSAESEYVGQETEYAVEWLNVHGMLEGMRAQGGDDAPRVLVVGPDFGGKSSLVRSLAAWAVRSGHAPTVLNLDPREGLLAPPSSLSVVTVDSSLDLENGYGISSSSGPTVSPVRTPLIYHFPYQSPSEKPEVFKPITTRMALSVMNRLEEDATAKKSGIIIDTPGSLNDPKTNYDLIAHILSEFSVNMVLTIGSERLASDMTRRFGGNKLPDETVHVLRISKPGGAVERDAAFMKQVRTQSMRRYFFGSSKESLNPHSHTIPFADLDIYRVKSGATTTGSSEDSTFTPGGADDDDEYDVPYAASKPVGNSIYEKFTPTAAMTGGLLAIKFCSGGADEQTVRDSAVMGFLYVADVDETRRKIRFLAPHPQRWGDRALVWGHGWPEAVGDLVQ</sequence>
<evidence type="ECO:0000259" key="12">
    <source>
        <dbReference type="Pfam" id="PF16573"/>
    </source>
</evidence>
<dbReference type="PANTHER" id="PTHR12755:SF6">
    <property type="entry name" value="POLYRIBONUCLEOTIDE 5'-HYDROXYL-KINASE CLP1"/>
    <property type="match status" value="1"/>
</dbReference>
<dbReference type="Gene3D" id="2.40.30.330">
    <property type="entry name" value="Pre-mRNA cleavage complex subunit Clp1, C-terminal domain"/>
    <property type="match status" value="1"/>
</dbReference>
<dbReference type="InterPro" id="IPR038239">
    <property type="entry name" value="Clp1_N_sf"/>
</dbReference>
<dbReference type="InterPro" id="IPR027417">
    <property type="entry name" value="P-loop_NTPase"/>
</dbReference>
<feature type="domain" description="Clp1 N-terminal" evidence="12">
    <location>
        <begin position="37"/>
        <end position="127"/>
    </location>
</feature>
<evidence type="ECO:0000313" key="15">
    <source>
        <dbReference type="Proteomes" id="UP000016931"/>
    </source>
</evidence>
<comment type="subunit">
    <text evidence="9">Component of a pre-mRNA cleavage factor complex. Interacts directly with PCF11.</text>
</comment>
<comment type="function">
    <text evidence="1">Polynucleotide 5'-kinase involved in rRNA processing.</text>
</comment>
<dbReference type="OMA" id="VQYVNCH"/>
<feature type="binding site" evidence="9">
    <location>
        <position position="82"/>
    </location>
    <ligand>
        <name>ATP</name>
        <dbReference type="ChEBI" id="CHEBI:30616"/>
    </ligand>
</feature>
<dbReference type="RefSeq" id="XP_016757817.1">
    <property type="nucleotide sequence ID" value="XM_016902749.1"/>
</dbReference>
<dbReference type="HAMAP" id="MF_03035">
    <property type="entry name" value="Clp1"/>
    <property type="match status" value="1"/>
</dbReference>
<reference evidence="14 15" key="1">
    <citation type="journal article" date="2012" name="PLoS Pathog.">
        <title>Diverse lifestyles and strategies of plant pathogenesis encoded in the genomes of eighteen Dothideomycetes fungi.</title>
        <authorList>
            <person name="Ohm R.A."/>
            <person name="Feau N."/>
            <person name="Henrissat B."/>
            <person name="Schoch C.L."/>
            <person name="Horwitz B.A."/>
            <person name="Barry K.W."/>
            <person name="Condon B.J."/>
            <person name="Copeland A.C."/>
            <person name="Dhillon B."/>
            <person name="Glaser F."/>
            <person name="Hesse C.N."/>
            <person name="Kosti I."/>
            <person name="LaButti K."/>
            <person name="Lindquist E.A."/>
            <person name="Lucas S."/>
            <person name="Salamov A.A."/>
            <person name="Bradshaw R.E."/>
            <person name="Ciuffetti L."/>
            <person name="Hamelin R.C."/>
            <person name="Kema G.H.J."/>
            <person name="Lawrence C."/>
            <person name="Scott J.A."/>
            <person name="Spatafora J.W."/>
            <person name="Turgeon B.G."/>
            <person name="de Wit P.J.G.M."/>
            <person name="Zhong S."/>
            <person name="Goodwin S.B."/>
            <person name="Grigoriev I.V."/>
        </authorList>
    </citation>
    <scope>NUCLEOTIDE SEQUENCE [LARGE SCALE GENOMIC DNA]</scope>
    <source>
        <strain evidence="14 15">SO2202</strain>
    </source>
</reference>
<keyword evidence="7 9" id="KW-0067">ATP-binding</keyword>
<feature type="binding site" evidence="9">
    <location>
        <position position="43"/>
    </location>
    <ligand>
        <name>ATP</name>
        <dbReference type="ChEBI" id="CHEBI:30616"/>
    </ligand>
</feature>
<evidence type="ECO:0000256" key="8">
    <source>
        <dbReference type="ARBA" id="ARBA00023242"/>
    </source>
</evidence>
<keyword evidence="8 9" id="KW-0539">Nucleus</keyword>
<dbReference type="GO" id="GO:0031124">
    <property type="term" value="P:mRNA 3'-end processing"/>
    <property type="evidence" value="ECO:0007669"/>
    <property type="project" value="UniProtKB-UniRule"/>
</dbReference>
<dbReference type="STRING" id="692275.N1QDR9"/>
<dbReference type="InterPro" id="IPR032319">
    <property type="entry name" value="CLP1_P"/>
</dbReference>
<dbReference type="Proteomes" id="UP000016931">
    <property type="component" value="Unassembled WGS sequence"/>
</dbReference>
<proteinExistence type="inferred from homology"/>
<comment type="function">
    <text evidence="9">Required for endonucleolytic cleavage during polyadenylation-dependent pre-mRNA 3'-end formation.</text>
</comment>
<evidence type="ECO:0000256" key="10">
    <source>
        <dbReference type="SAM" id="MobiDB-lite"/>
    </source>
</evidence>
<dbReference type="Gene3D" id="2.60.120.1030">
    <property type="entry name" value="Clp1, DNA binding domain"/>
    <property type="match status" value="1"/>
</dbReference>
<feature type="domain" description="Clp1 C-terminal" evidence="11">
    <location>
        <begin position="350"/>
        <end position="480"/>
    </location>
</feature>
<dbReference type="InterPro" id="IPR032324">
    <property type="entry name" value="Clp1_N"/>
</dbReference>